<protein>
    <recommendedName>
        <fullName evidence="4">Carboxylic ester hydrolase</fullName>
        <ecNumber evidence="4">3.1.1.-</ecNumber>
    </recommendedName>
</protein>
<dbReference type="Proteomes" id="UP001201812">
    <property type="component" value="Unassembled WGS sequence"/>
</dbReference>
<feature type="domain" description="Carboxylesterase type B" evidence="5">
    <location>
        <begin position="53"/>
        <end position="577"/>
    </location>
</feature>
<gene>
    <name evidence="6" type="ORF">DdX_04383</name>
</gene>
<evidence type="ECO:0000256" key="4">
    <source>
        <dbReference type="RuleBase" id="RU361235"/>
    </source>
</evidence>
<keyword evidence="2" id="KW-0719">Serine esterase</keyword>
<keyword evidence="3 4" id="KW-0378">Hydrolase</keyword>
<dbReference type="PANTHER" id="PTHR44590">
    <property type="entry name" value="CARBOXYLIC ESTER HYDROLASE-RELATED"/>
    <property type="match status" value="1"/>
</dbReference>
<comment type="caution">
    <text evidence="6">The sequence shown here is derived from an EMBL/GenBank/DDBJ whole genome shotgun (WGS) entry which is preliminary data.</text>
</comment>
<dbReference type="GO" id="GO:0052689">
    <property type="term" value="F:carboxylic ester hydrolase activity"/>
    <property type="evidence" value="ECO:0007669"/>
    <property type="project" value="UniProtKB-KW"/>
</dbReference>
<accession>A0AAD4N868</accession>
<evidence type="ECO:0000313" key="7">
    <source>
        <dbReference type="Proteomes" id="UP001201812"/>
    </source>
</evidence>
<evidence type="ECO:0000256" key="2">
    <source>
        <dbReference type="ARBA" id="ARBA00022487"/>
    </source>
</evidence>
<dbReference type="Pfam" id="PF00135">
    <property type="entry name" value="COesterase"/>
    <property type="match status" value="1"/>
</dbReference>
<evidence type="ECO:0000259" key="5">
    <source>
        <dbReference type="Pfam" id="PF00135"/>
    </source>
</evidence>
<dbReference type="EMBL" id="JAKKPZ010000004">
    <property type="protein sequence ID" value="KAI1722083.1"/>
    <property type="molecule type" value="Genomic_DNA"/>
</dbReference>
<organism evidence="6 7">
    <name type="scientific">Ditylenchus destructor</name>
    <dbReference type="NCBI Taxonomy" id="166010"/>
    <lineage>
        <taxon>Eukaryota</taxon>
        <taxon>Metazoa</taxon>
        <taxon>Ecdysozoa</taxon>
        <taxon>Nematoda</taxon>
        <taxon>Chromadorea</taxon>
        <taxon>Rhabditida</taxon>
        <taxon>Tylenchina</taxon>
        <taxon>Tylenchomorpha</taxon>
        <taxon>Sphaerularioidea</taxon>
        <taxon>Anguinidae</taxon>
        <taxon>Anguininae</taxon>
        <taxon>Ditylenchus</taxon>
    </lineage>
</organism>
<keyword evidence="7" id="KW-1185">Reference proteome</keyword>
<reference evidence="6" key="1">
    <citation type="submission" date="2022-01" db="EMBL/GenBank/DDBJ databases">
        <title>Genome Sequence Resource for Two Populations of Ditylenchus destructor, the Migratory Endoparasitic Phytonematode.</title>
        <authorList>
            <person name="Zhang H."/>
            <person name="Lin R."/>
            <person name="Xie B."/>
        </authorList>
    </citation>
    <scope>NUCLEOTIDE SEQUENCE</scope>
    <source>
        <strain evidence="6">BazhouSP</strain>
    </source>
</reference>
<evidence type="ECO:0000313" key="6">
    <source>
        <dbReference type="EMBL" id="KAI1722083.1"/>
    </source>
</evidence>
<dbReference type="InterPro" id="IPR019826">
    <property type="entry name" value="Carboxylesterase_B_AS"/>
</dbReference>
<proteinExistence type="inferred from homology"/>
<dbReference type="InterPro" id="IPR029058">
    <property type="entry name" value="AB_hydrolase_fold"/>
</dbReference>
<evidence type="ECO:0000256" key="1">
    <source>
        <dbReference type="ARBA" id="ARBA00005964"/>
    </source>
</evidence>
<dbReference type="PROSITE" id="PS00122">
    <property type="entry name" value="CARBOXYLESTERASE_B_1"/>
    <property type="match status" value="1"/>
</dbReference>
<dbReference type="AlphaFoldDB" id="A0AAD4N868"/>
<dbReference type="Gene3D" id="3.40.50.1820">
    <property type="entry name" value="alpha/beta hydrolase"/>
    <property type="match status" value="1"/>
</dbReference>
<name>A0AAD4N868_9BILA</name>
<dbReference type="SUPFAM" id="SSF53474">
    <property type="entry name" value="alpha/beta-Hydrolases"/>
    <property type="match status" value="1"/>
</dbReference>
<sequence>MGRSNRFTRSIFPNSTLFATLLVYFYSVSVIAESSWQRLQDDGEKVGARCESDYGKLRGFVASNCRTSQQVNVFLKVPFAKPPVAELRFEKPVPPKSWEGIRDATVIGPACFPFHKFFLDEKNPSTHSEDCLHLNVIVPKTENQTAGFPVLVYVHGGGFEVGSAAEFGWEHFAENFVSREVIVVTVQYRLGPLGFAATGDESFPGNLGLWDLHAALKYLSRNIHHFGGDPSKITLWGHSAGSVAVGALSVSTHTHNLFAQTIQMSGAMFAEWTASNRVIPETDKLADALKCDLTDSKTMKKCLREKSVYEILDGVEKIDPGRWDYNFIKFGPRLDADFFTDDIPQLIEKAKKKPNMFGVTDSESITFTLFGGLHETASHIYPGKENFTKYGFPDFDKFLRQVVASEQTFGSKSKEVQQKIRDYYLSSADPESRDYRFYLEKYSELISDLMFVVPTLIEARYKAAANWPVYLYLIDYYNKNTYPDYIPVKGSFHGVEYPYLFGTELVVPTLPFDEQEKNFQRHLIDSIVNFATKSNPSSGSFKWPKLSEKAPLDYALINGDAEPKVLPGLFAKNLKFWQQMREDYDFDIVRGFHKTSLMSRDEL</sequence>
<dbReference type="InterPro" id="IPR002018">
    <property type="entry name" value="CarbesteraseB"/>
</dbReference>
<comment type="similarity">
    <text evidence="1 4">Belongs to the type-B carboxylesterase/lipase family.</text>
</comment>
<dbReference type="EC" id="3.1.1.-" evidence="4"/>
<dbReference type="PANTHER" id="PTHR44590:SF3">
    <property type="entry name" value="CARBOXYLESTERASE TYPE B DOMAIN-CONTAINING PROTEIN"/>
    <property type="match status" value="1"/>
</dbReference>
<evidence type="ECO:0000256" key="3">
    <source>
        <dbReference type="ARBA" id="ARBA00022801"/>
    </source>
</evidence>